<dbReference type="Pfam" id="PF00587">
    <property type="entry name" value="tRNA-synt_2b"/>
    <property type="match status" value="1"/>
</dbReference>
<accession>A0A9W4TRA1</accession>
<evidence type="ECO:0000259" key="10">
    <source>
        <dbReference type="PROSITE" id="PS50862"/>
    </source>
</evidence>
<name>A0A9W4TRA1_9ASCO</name>
<keyword evidence="7" id="KW-0030">Aminoacyl-tRNA synthetase</keyword>
<dbReference type="Gene3D" id="3.40.50.800">
    <property type="entry name" value="Anticodon-binding domain"/>
    <property type="match status" value="1"/>
</dbReference>
<dbReference type="PROSITE" id="PS50862">
    <property type="entry name" value="AA_TRNA_LIGASE_II"/>
    <property type="match status" value="1"/>
</dbReference>
<comment type="similarity">
    <text evidence="1">Belongs to the class-II aminoacyl-tRNA synthetase family.</text>
</comment>
<evidence type="ECO:0000256" key="1">
    <source>
        <dbReference type="ARBA" id="ARBA00008226"/>
    </source>
</evidence>
<dbReference type="PANTHER" id="PTHR42753:SF2">
    <property type="entry name" value="PROLINE--TRNA LIGASE"/>
    <property type="match status" value="1"/>
</dbReference>
<dbReference type="Gene3D" id="3.30.930.10">
    <property type="entry name" value="Bira Bifunctional Protein, Domain 2"/>
    <property type="match status" value="2"/>
</dbReference>
<dbReference type="EMBL" id="CANTUO010000001">
    <property type="protein sequence ID" value="CAI5755530.1"/>
    <property type="molecule type" value="Genomic_DNA"/>
</dbReference>
<protein>
    <recommendedName>
        <fullName evidence="2">proline--tRNA ligase</fullName>
        <ecNumber evidence="2">6.1.1.15</ecNumber>
    </recommendedName>
    <alternativeName>
        <fullName evidence="8">Prolyl-tRNA synthetase</fullName>
    </alternativeName>
</protein>
<dbReference type="EC" id="6.1.1.15" evidence="2"/>
<dbReference type="Proteomes" id="UP001152885">
    <property type="component" value="Unassembled WGS sequence"/>
</dbReference>
<dbReference type="PANTHER" id="PTHR42753">
    <property type="entry name" value="MITOCHONDRIAL RIBOSOME PROTEIN L39/PROLYL-TRNA LIGASE FAMILY MEMBER"/>
    <property type="match status" value="1"/>
</dbReference>
<evidence type="ECO:0000256" key="9">
    <source>
        <dbReference type="ARBA" id="ARBA00047671"/>
    </source>
</evidence>
<sequence length="524" mass="60333">MIKRVPKFYGNVKINNRLPTYELLSKLNIVSHPSSGFVNWSSIGLLIEHKISNLIRKHLNSIHGEEVKLSLISNKELWERTGRWENTEIFKLDNDKLLVPTSEEQITDHVDKNLKSYKELPILLYQINTKFRNEKRPRGGLLRGKEFLMNDGYSFDIDEKNAMKSYNSIVEAYHKIFTDLRVPYIKANADSGDIGGDLSHEWHYIDKTGEDLVFTCDSCGNISNIEKTLSIGESQYDVDVKYFTTNDRNTLICAYYPKGRILEPKFIKSELELPEDLIETTDLTEFSDISKRVIRIMDSRLTSRSNFPDFPIDFVNRSLITTLTDIPIVLAQEGETCHECEEGKLNSSPAIEVGHTFYLGDKYSKPMNCKIDIPEGNKTKSVNLMMGCYGIGISRIIAAIAEINRDEQGLRWPSIISPWNITIVSKDHYDFIKTLDFDYRLDDRDENFSKKINLSNSLGIPLIVILGRSFPICEIEIRGKLYSQSWKEQYPKLKDKYQWTVNNGKHFVHKDGLTSIVNILLNDM</sequence>
<keyword evidence="12" id="KW-1185">Reference proteome</keyword>
<dbReference type="InterPro" id="IPR002314">
    <property type="entry name" value="aa-tRNA-synt_IIb"/>
</dbReference>
<dbReference type="InterPro" id="IPR045864">
    <property type="entry name" value="aa-tRNA-synth_II/BPL/LPL"/>
</dbReference>
<evidence type="ECO:0000313" key="12">
    <source>
        <dbReference type="Proteomes" id="UP001152885"/>
    </source>
</evidence>
<evidence type="ECO:0000256" key="8">
    <source>
        <dbReference type="ARBA" id="ARBA00029731"/>
    </source>
</evidence>
<organism evidence="11 12">
    <name type="scientific">Candida verbasci</name>
    <dbReference type="NCBI Taxonomy" id="1227364"/>
    <lineage>
        <taxon>Eukaryota</taxon>
        <taxon>Fungi</taxon>
        <taxon>Dikarya</taxon>
        <taxon>Ascomycota</taxon>
        <taxon>Saccharomycotina</taxon>
        <taxon>Pichiomycetes</taxon>
        <taxon>Debaryomycetaceae</taxon>
        <taxon>Candida/Lodderomyces clade</taxon>
        <taxon>Candida</taxon>
    </lineage>
</organism>
<dbReference type="SUPFAM" id="SSF52954">
    <property type="entry name" value="Class II aaRS ABD-related"/>
    <property type="match status" value="1"/>
</dbReference>
<evidence type="ECO:0000256" key="2">
    <source>
        <dbReference type="ARBA" id="ARBA00012831"/>
    </source>
</evidence>
<dbReference type="GO" id="GO:0004827">
    <property type="term" value="F:proline-tRNA ligase activity"/>
    <property type="evidence" value="ECO:0007669"/>
    <property type="project" value="UniProtKB-EC"/>
</dbReference>
<dbReference type="GO" id="GO:0005739">
    <property type="term" value="C:mitochondrion"/>
    <property type="evidence" value="ECO:0007669"/>
    <property type="project" value="TreeGrafter"/>
</dbReference>
<gene>
    <name evidence="11" type="ORF">CANVERA_P0046</name>
</gene>
<evidence type="ECO:0000256" key="3">
    <source>
        <dbReference type="ARBA" id="ARBA00022598"/>
    </source>
</evidence>
<keyword evidence="4" id="KW-0547">Nucleotide-binding</keyword>
<dbReference type="InterPro" id="IPR050062">
    <property type="entry name" value="Pro-tRNA_synthetase"/>
</dbReference>
<dbReference type="InterPro" id="IPR036621">
    <property type="entry name" value="Anticodon-bd_dom_sf"/>
</dbReference>
<feature type="domain" description="Aminoacyl-transfer RNA synthetases class-II family profile" evidence="10">
    <location>
        <begin position="44"/>
        <end position="413"/>
    </location>
</feature>
<dbReference type="SUPFAM" id="SSF55681">
    <property type="entry name" value="Class II aaRS and biotin synthetases"/>
    <property type="match status" value="1"/>
</dbReference>
<evidence type="ECO:0000256" key="4">
    <source>
        <dbReference type="ARBA" id="ARBA00022741"/>
    </source>
</evidence>
<reference evidence="11" key="1">
    <citation type="submission" date="2022-12" db="EMBL/GenBank/DDBJ databases">
        <authorList>
            <person name="Brejova B."/>
        </authorList>
    </citation>
    <scope>NUCLEOTIDE SEQUENCE</scope>
</reference>
<keyword evidence="3" id="KW-0436">Ligase</keyword>
<evidence type="ECO:0000256" key="5">
    <source>
        <dbReference type="ARBA" id="ARBA00022840"/>
    </source>
</evidence>
<dbReference type="InterPro" id="IPR002316">
    <property type="entry name" value="Pro-tRNA-ligase_IIa"/>
</dbReference>
<dbReference type="AlphaFoldDB" id="A0A9W4TRA1"/>
<dbReference type="GO" id="GO:0005524">
    <property type="term" value="F:ATP binding"/>
    <property type="evidence" value="ECO:0007669"/>
    <property type="project" value="UniProtKB-KW"/>
</dbReference>
<dbReference type="InterPro" id="IPR006195">
    <property type="entry name" value="aa-tRNA-synth_II"/>
</dbReference>
<dbReference type="OrthoDB" id="10267474at2759"/>
<comment type="caution">
    <text evidence="11">The sequence shown here is derived from an EMBL/GenBank/DDBJ whole genome shotgun (WGS) entry which is preliminary data.</text>
</comment>
<evidence type="ECO:0000313" key="11">
    <source>
        <dbReference type="EMBL" id="CAI5755530.1"/>
    </source>
</evidence>
<evidence type="ECO:0000256" key="7">
    <source>
        <dbReference type="ARBA" id="ARBA00023146"/>
    </source>
</evidence>
<dbReference type="PRINTS" id="PR01046">
    <property type="entry name" value="TRNASYNTHPRO"/>
</dbReference>
<keyword evidence="6" id="KW-0648">Protein biosynthesis</keyword>
<dbReference type="GO" id="GO:0006433">
    <property type="term" value="P:prolyl-tRNA aminoacylation"/>
    <property type="evidence" value="ECO:0007669"/>
    <property type="project" value="InterPro"/>
</dbReference>
<keyword evidence="5" id="KW-0067">ATP-binding</keyword>
<evidence type="ECO:0000256" key="6">
    <source>
        <dbReference type="ARBA" id="ARBA00022917"/>
    </source>
</evidence>
<proteinExistence type="inferred from homology"/>
<comment type="catalytic activity">
    <reaction evidence="9">
        <text>tRNA(Pro) + L-proline + ATP = L-prolyl-tRNA(Pro) + AMP + diphosphate</text>
        <dbReference type="Rhea" id="RHEA:14305"/>
        <dbReference type="Rhea" id="RHEA-COMP:9700"/>
        <dbReference type="Rhea" id="RHEA-COMP:9702"/>
        <dbReference type="ChEBI" id="CHEBI:30616"/>
        <dbReference type="ChEBI" id="CHEBI:33019"/>
        <dbReference type="ChEBI" id="CHEBI:60039"/>
        <dbReference type="ChEBI" id="CHEBI:78442"/>
        <dbReference type="ChEBI" id="CHEBI:78532"/>
        <dbReference type="ChEBI" id="CHEBI:456215"/>
        <dbReference type="EC" id="6.1.1.15"/>
    </reaction>
</comment>